<keyword evidence="3" id="KW-1185">Reference proteome</keyword>
<keyword evidence="1" id="KW-1133">Transmembrane helix</keyword>
<evidence type="ECO:0000313" key="3">
    <source>
        <dbReference type="Proteomes" id="UP000237000"/>
    </source>
</evidence>
<protein>
    <submittedName>
        <fullName evidence="2">Uncharacterized protein</fullName>
    </submittedName>
</protein>
<dbReference type="OrthoDB" id="904575at2759"/>
<dbReference type="InParanoid" id="A0A2P5CE51"/>
<comment type="caution">
    <text evidence="2">The sequence shown here is derived from an EMBL/GenBank/DDBJ whole genome shotgun (WGS) entry which is preliminary data.</text>
</comment>
<feature type="transmembrane region" description="Helical" evidence="1">
    <location>
        <begin position="6"/>
        <end position="33"/>
    </location>
</feature>
<dbReference type="EMBL" id="JXTC01000376">
    <property type="protein sequence ID" value="PON59343.1"/>
    <property type="molecule type" value="Genomic_DNA"/>
</dbReference>
<sequence>MPVFLLKIIFFILSTISYFVSRFIFSTIAYLLVFLIHTLKVPGENAKGLLEQGAEALKGFVQYSFDLAVEAITTIVSMSFDLIKEGVMGSASVASSAVLGLVEQTRASFEALVKDLPELLEGFSEMVSTIATDLWNNYKDAVGYIRENIGS</sequence>
<name>A0A2P5CE51_TREOI</name>
<evidence type="ECO:0000256" key="1">
    <source>
        <dbReference type="SAM" id="Phobius"/>
    </source>
</evidence>
<organism evidence="2 3">
    <name type="scientific">Trema orientale</name>
    <name type="common">Charcoal tree</name>
    <name type="synonym">Celtis orientalis</name>
    <dbReference type="NCBI Taxonomy" id="63057"/>
    <lineage>
        <taxon>Eukaryota</taxon>
        <taxon>Viridiplantae</taxon>
        <taxon>Streptophyta</taxon>
        <taxon>Embryophyta</taxon>
        <taxon>Tracheophyta</taxon>
        <taxon>Spermatophyta</taxon>
        <taxon>Magnoliopsida</taxon>
        <taxon>eudicotyledons</taxon>
        <taxon>Gunneridae</taxon>
        <taxon>Pentapetalae</taxon>
        <taxon>rosids</taxon>
        <taxon>fabids</taxon>
        <taxon>Rosales</taxon>
        <taxon>Cannabaceae</taxon>
        <taxon>Trema</taxon>
    </lineage>
</organism>
<gene>
    <name evidence="2" type="ORF">TorRG33x02_288270</name>
</gene>
<keyword evidence="1" id="KW-0472">Membrane</keyword>
<dbReference type="AlphaFoldDB" id="A0A2P5CE51"/>
<proteinExistence type="predicted"/>
<reference evidence="3" key="1">
    <citation type="submission" date="2016-06" db="EMBL/GenBank/DDBJ databases">
        <title>Parallel loss of symbiosis genes in relatives of nitrogen-fixing non-legume Parasponia.</title>
        <authorList>
            <person name="Van Velzen R."/>
            <person name="Holmer R."/>
            <person name="Bu F."/>
            <person name="Rutten L."/>
            <person name="Van Zeijl A."/>
            <person name="Liu W."/>
            <person name="Santuari L."/>
            <person name="Cao Q."/>
            <person name="Sharma T."/>
            <person name="Shen D."/>
            <person name="Roswanjaya Y."/>
            <person name="Wardhani T."/>
            <person name="Kalhor M.S."/>
            <person name="Jansen J."/>
            <person name="Van den Hoogen J."/>
            <person name="Gungor B."/>
            <person name="Hartog M."/>
            <person name="Hontelez J."/>
            <person name="Verver J."/>
            <person name="Yang W.-C."/>
            <person name="Schijlen E."/>
            <person name="Repin R."/>
            <person name="Schilthuizen M."/>
            <person name="Schranz E."/>
            <person name="Heidstra R."/>
            <person name="Miyata K."/>
            <person name="Fedorova E."/>
            <person name="Kohlen W."/>
            <person name="Bisseling T."/>
            <person name="Smit S."/>
            <person name="Geurts R."/>
        </authorList>
    </citation>
    <scope>NUCLEOTIDE SEQUENCE [LARGE SCALE GENOMIC DNA]</scope>
    <source>
        <strain evidence="3">cv. RG33-2</strain>
    </source>
</reference>
<evidence type="ECO:0000313" key="2">
    <source>
        <dbReference type="EMBL" id="PON59343.1"/>
    </source>
</evidence>
<accession>A0A2P5CE51</accession>
<keyword evidence="1" id="KW-0812">Transmembrane</keyword>
<dbReference type="Proteomes" id="UP000237000">
    <property type="component" value="Unassembled WGS sequence"/>
</dbReference>